<keyword evidence="2 5" id="KW-0812">Transmembrane</keyword>
<dbReference type="AlphaFoldDB" id="A0A0W0XMW2"/>
<dbReference type="InterPro" id="IPR051533">
    <property type="entry name" value="WaaL-like"/>
</dbReference>
<accession>A0A0W0XMW2</accession>
<protein>
    <submittedName>
        <fullName evidence="7">O-antigen biosynthesis protein</fullName>
    </submittedName>
</protein>
<evidence type="ECO:0000313" key="8">
    <source>
        <dbReference type="Proteomes" id="UP000054608"/>
    </source>
</evidence>
<proteinExistence type="predicted"/>
<keyword evidence="4 5" id="KW-0472">Membrane</keyword>
<feature type="transmembrane region" description="Helical" evidence="5">
    <location>
        <begin position="113"/>
        <end position="137"/>
    </location>
</feature>
<gene>
    <name evidence="7" type="ORF">Lrub_2842</name>
</gene>
<name>A0A0W0XMW2_9GAMM</name>
<dbReference type="PANTHER" id="PTHR37422">
    <property type="entry name" value="TEICHURONIC ACID BIOSYNTHESIS PROTEIN TUAE"/>
    <property type="match status" value="1"/>
</dbReference>
<feature type="transmembrane region" description="Helical" evidence="5">
    <location>
        <begin position="225"/>
        <end position="244"/>
    </location>
</feature>
<sequence length="411" mass="46205">MFNFKQAHLQGIAAFLFVLSIFTLPLSMTLKSIALISGLITSLLSPDLRRQLTKVVREPWFYGIILLFALVLLGALTGIADLKSKLIFINKYSKFLFIPLIALAFQNERLRWLAIHAFLAAMTLTLLISFFKALGWITMNPVNDPGAVFHNHIVTGFYMAFAAFLSANLALNHNNTALRLSYTLLALLFSYQTLFINTGRTGYVIYSVLLILFLWQSIPARKIPLYLIIILPFALLVAYHSMALNTGFKAIVHDVQNYQEGNNKNTSVGFRLQFHQYAKKLFLAHPIWGTGTAGFTYSYRQEQPIPAWGKNLLDPHNQYWLMAAEYGIIGLAVLFYFFLAFFHASQGLKDMRPMMIALLCSFIVANLSDSFLLFSNTGDFLVFFAAIALGESLEKKPSPRENSVVSGSMAC</sequence>
<feature type="transmembrane region" description="Helical" evidence="5">
    <location>
        <begin position="319"/>
        <end position="342"/>
    </location>
</feature>
<feature type="transmembrane region" description="Helical" evidence="5">
    <location>
        <begin position="203"/>
        <end position="219"/>
    </location>
</feature>
<feature type="domain" description="O-antigen ligase-related" evidence="6">
    <location>
        <begin position="186"/>
        <end position="335"/>
    </location>
</feature>
<comment type="caution">
    <text evidence="7">The sequence shown here is derived from an EMBL/GenBank/DDBJ whole genome shotgun (WGS) entry which is preliminary data.</text>
</comment>
<dbReference type="GO" id="GO:0016020">
    <property type="term" value="C:membrane"/>
    <property type="evidence" value="ECO:0007669"/>
    <property type="project" value="UniProtKB-SubCell"/>
</dbReference>
<dbReference type="RefSeq" id="WP_058532779.1">
    <property type="nucleotide sequence ID" value="NZ_CAAAIN010000004.1"/>
</dbReference>
<dbReference type="Pfam" id="PF04932">
    <property type="entry name" value="Wzy_C"/>
    <property type="match status" value="1"/>
</dbReference>
<comment type="subcellular location">
    <subcellularLocation>
        <location evidence="1">Membrane</location>
        <topology evidence="1">Multi-pass membrane protein</topology>
    </subcellularLocation>
</comment>
<evidence type="ECO:0000256" key="1">
    <source>
        <dbReference type="ARBA" id="ARBA00004141"/>
    </source>
</evidence>
<evidence type="ECO:0000256" key="3">
    <source>
        <dbReference type="ARBA" id="ARBA00022989"/>
    </source>
</evidence>
<evidence type="ECO:0000313" key="7">
    <source>
        <dbReference type="EMBL" id="KTD46045.1"/>
    </source>
</evidence>
<keyword evidence="8" id="KW-1185">Reference proteome</keyword>
<evidence type="ECO:0000256" key="5">
    <source>
        <dbReference type="SAM" id="Phobius"/>
    </source>
</evidence>
<feature type="transmembrane region" description="Helical" evidence="5">
    <location>
        <begin position="149"/>
        <end position="171"/>
    </location>
</feature>
<feature type="transmembrane region" description="Helical" evidence="5">
    <location>
        <begin position="12"/>
        <end position="40"/>
    </location>
</feature>
<dbReference type="STRING" id="458.Lrub_2842"/>
<dbReference type="PANTHER" id="PTHR37422:SF13">
    <property type="entry name" value="LIPOPOLYSACCHARIDE BIOSYNTHESIS PROTEIN PA4999-RELATED"/>
    <property type="match status" value="1"/>
</dbReference>
<keyword evidence="3 5" id="KW-1133">Transmembrane helix</keyword>
<dbReference type="PATRIC" id="fig|458.5.peg.2963"/>
<dbReference type="OrthoDB" id="9795248at2"/>
<dbReference type="EMBL" id="LNYT01000022">
    <property type="protein sequence ID" value="KTD46045.1"/>
    <property type="molecule type" value="Genomic_DNA"/>
</dbReference>
<evidence type="ECO:0000256" key="2">
    <source>
        <dbReference type="ARBA" id="ARBA00022692"/>
    </source>
</evidence>
<feature type="transmembrane region" description="Helical" evidence="5">
    <location>
        <begin position="60"/>
        <end position="80"/>
    </location>
</feature>
<dbReference type="InterPro" id="IPR007016">
    <property type="entry name" value="O-antigen_ligase-rel_domated"/>
</dbReference>
<evidence type="ECO:0000259" key="6">
    <source>
        <dbReference type="Pfam" id="PF04932"/>
    </source>
</evidence>
<dbReference type="Proteomes" id="UP000054608">
    <property type="component" value="Unassembled WGS sequence"/>
</dbReference>
<reference evidence="7 8" key="1">
    <citation type="submission" date="2015-11" db="EMBL/GenBank/DDBJ databases">
        <title>Genomic analysis of 38 Legionella species identifies large and diverse effector repertoires.</title>
        <authorList>
            <person name="Burstein D."/>
            <person name="Amaro F."/>
            <person name="Zusman T."/>
            <person name="Lifshitz Z."/>
            <person name="Cohen O."/>
            <person name="Gilbert J.A."/>
            <person name="Pupko T."/>
            <person name="Shuman H.A."/>
            <person name="Segal G."/>
        </authorList>
    </citation>
    <scope>NUCLEOTIDE SEQUENCE [LARGE SCALE GENOMIC DNA]</scope>
    <source>
        <strain evidence="7 8">WA-270A-C2</strain>
    </source>
</reference>
<feature type="transmembrane region" description="Helical" evidence="5">
    <location>
        <begin position="177"/>
        <end position="196"/>
    </location>
</feature>
<evidence type="ECO:0000256" key="4">
    <source>
        <dbReference type="ARBA" id="ARBA00023136"/>
    </source>
</evidence>
<organism evidence="7 8">
    <name type="scientific">Legionella rubrilucens</name>
    <dbReference type="NCBI Taxonomy" id="458"/>
    <lineage>
        <taxon>Bacteria</taxon>
        <taxon>Pseudomonadati</taxon>
        <taxon>Pseudomonadota</taxon>
        <taxon>Gammaproteobacteria</taxon>
        <taxon>Legionellales</taxon>
        <taxon>Legionellaceae</taxon>
        <taxon>Legionella</taxon>
    </lineage>
</organism>
<feature type="transmembrane region" description="Helical" evidence="5">
    <location>
        <begin position="354"/>
        <end position="374"/>
    </location>
</feature>